<dbReference type="EMBL" id="CM018038">
    <property type="protein sequence ID" value="KAA8538298.1"/>
    <property type="molecule type" value="Genomic_DNA"/>
</dbReference>
<dbReference type="OrthoDB" id="1731002at2759"/>
<accession>A0A5J5B6P4</accession>
<dbReference type="AlphaFoldDB" id="A0A5J5B6P4"/>
<gene>
    <name evidence="1" type="ORF">F0562_027879</name>
</gene>
<organism evidence="1 2">
    <name type="scientific">Nyssa sinensis</name>
    <dbReference type="NCBI Taxonomy" id="561372"/>
    <lineage>
        <taxon>Eukaryota</taxon>
        <taxon>Viridiplantae</taxon>
        <taxon>Streptophyta</taxon>
        <taxon>Embryophyta</taxon>
        <taxon>Tracheophyta</taxon>
        <taxon>Spermatophyta</taxon>
        <taxon>Magnoliopsida</taxon>
        <taxon>eudicotyledons</taxon>
        <taxon>Gunneridae</taxon>
        <taxon>Pentapetalae</taxon>
        <taxon>asterids</taxon>
        <taxon>Cornales</taxon>
        <taxon>Nyssaceae</taxon>
        <taxon>Nyssa</taxon>
    </lineage>
</organism>
<name>A0A5J5B6P4_9ASTE</name>
<sequence length="199" mass="21318">MPPGVYGDNGSLMYLHGFGYAPYNPNSPTGTLVLAEGHNDQLYGAQYYQYPITYFQPITPTGGPYNRGLAAPTKSDISISAATDQTPLLVDTANGNSIGIINKGGTKGNNGAALELKIKFGMGACIKDLKPHTTELAQFIARELNVDISQVHLLNFTSKGHDSLTRWAIMPAGSVDYVSNATAMILRLTFMSASHTLFS</sequence>
<reference evidence="1 2" key="1">
    <citation type="submission" date="2019-09" db="EMBL/GenBank/DDBJ databases">
        <title>A chromosome-level genome assembly of the Chinese tupelo Nyssa sinensis.</title>
        <authorList>
            <person name="Yang X."/>
            <person name="Kang M."/>
            <person name="Yang Y."/>
            <person name="Xiong H."/>
            <person name="Wang M."/>
            <person name="Zhang Z."/>
            <person name="Wang Z."/>
            <person name="Wu H."/>
            <person name="Ma T."/>
            <person name="Liu J."/>
            <person name="Xi Z."/>
        </authorList>
    </citation>
    <scope>NUCLEOTIDE SEQUENCE [LARGE SCALE GENOMIC DNA]</scope>
    <source>
        <strain evidence="1">J267</strain>
        <tissue evidence="1">Leaf</tissue>
    </source>
</reference>
<dbReference type="Proteomes" id="UP000325577">
    <property type="component" value="Linkage Group LG15"/>
</dbReference>
<proteinExistence type="predicted"/>
<evidence type="ECO:0000313" key="2">
    <source>
        <dbReference type="Proteomes" id="UP000325577"/>
    </source>
</evidence>
<keyword evidence="2" id="KW-1185">Reference proteome</keyword>
<protein>
    <submittedName>
        <fullName evidence="1">Uncharacterized protein</fullName>
    </submittedName>
</protein>
<evidence type="ECO:0000313" key="1">
    <source>
        <dbReference type="EMBL" id="KAA8538298.1"/>
    </source>
</evidence>